<keyword evidence="1" id="KW-0472">Membrane</keyword>
<accession>A0A290Z841</accession>
<evidence type="ECO:0000256" key="1">
    <source>
        <dbReference type="SAM" id="Phobius"/>
    </source>
</evidence>
<name>A0A290Z841_9PSEU</name>
<protein>
    <recommendedName>
        <fullName evidence="4">Integral membrane protein</fullName>
    </recommendedName>
</protein>
<dbReference type="Proteomes" id="UP000218505">
    <property type="component" value="Chromosome"/>
</dbReference>
<evidence type="ECO:0008006" key="4">
    <source>
        <dbReference type="Google" id="ProtNLM"/>
    </source>
</evidence>
<dbReference type="EMBL" id="CP023445">
    <property type="protein sequence ID" value="ATE55211.1"/>
    <property type="molecule type" value="Genomic_DNA"/>
</dbReference>
<feature type="transmembrane region" description="Helical" evidence="1">
    <location>
        <begin position="12"/>
        <end position="34"/>
    </location>
</feature>
<evidence type="ECO:0000313" key="2">
    <source>
        <dbReference type="EMBL" id="ATE55211.1"/>
    </source>
</evidence>
<evidence type="ECO:0000313" key="3">
    <source>
        <dbReference type="Proteomes" id="UP000218505"/>
    </source>
</evidence>
<dbReference type="RefSeq" id="WP_096495046.1">
    <property type="nucleotide sequence ID" value="NZ_CP023445.1"/>
</dbReference>
<dbReference type="KEGG" id="apre:CNX65_19580"/>
<keyword evidence="3" id="KW-1185">Reference proteome</keyword>
<dbReference type="AlphaFoldDB" id="A0A290Z841"/>
<keyword evidence="1" id="KW-0812">Transmembrane</keyword>
<gene>
    <name evidence="2" type="ORF">CNX65_19580</name>
</gene>
<proteinExistence type="predicted"/>
<reference evidence="2" key="1">
    <citation type="submission" date="2017-09" db="EMBL/GenBank/DDBJ databases">
        <title>Complete Genome Sequence of ansamitocin-producing Bacterium Actinosynnema pretiosum X47.</title>
        <authorList>
            <person name="Cao G."/>
            <person name="Zong G."/>
            <person name="Zhong C."/>
            <person name="Fu J."/>
        </authorList>
    </citation>
    <scope>NUCLEOTIDE SEQUENCE [LARGE SCALE GENOMIC DNA]</scope>
    <source>
        <strain evidence="2">X47</strain>
    </source>
</reference>
<organism evidence="2 3">
    <name type="scientific">Actinosynnema pretiosum</name>
    <dbReference type="NCBI Taxonomy" id="42197"/>
    <lineage>
        <taxon>Bacteria</taxon>
        <taxon>Bacillati</taxon>
        <taxon>Actinomycetota</taxon>
        <taxon>Actinomycetes</taxon>
        <taxon>Pseudonocardiales</taxon>
        <taxon>Pseudonocardiaceae</taxon>
        <taxon>Actinosynnema</taxon>
    </lineage>
</organism>
<keyword evidence="1" id="KW-1133">Transmembrane helix</keyword>
<feature type="transmembrane region" description="Helical" evidence="1">
    <location>
        <begin position="40"/>
        <end position="61"/>
    </location>
</feature>
<sequence length="158" mass="17544">MDHVNRFESRTTFLLLRAEYAAAMVLCAALLLWNAADVDWYVAVLLFAYIDLIGYLPGAVAHRRASGGGIPKLYYVLYNTMHSFVTHAVVLGLWGAFFGLQWAMLAVPLHLCGDRAIFGNFLKSFSVPFEPAPIPAFTEFDRRAAGRDAPGRQAPEHI</sequence>
<feature type="transmembrane region" description="Helical" evidence="1">
    <location>
        <begin position="73"/>
        <end position="97"/>
    </location>
</feature>